<dbReference type="InterPro" id="IPR013786">
    <property type="entry name" value="AcylCoA_DH/ox_N"/>
</dbReference>
<evidence type="ECO:0000313" key="8">
    <source>
        <dbReference type="EMBL" id="MFA1553462.1"/>
    </source>
</evidence>
<proteinExistence type="inferred from homology"/>
<evidence type="ECO:0000313" key="9">
    <source>
        <dbReference type="Proteomes" id="UP001569904"/>
    </source>
</evidence>
<dbReference type="InterPro" id="IPR036250">
    <property type="entry name" value="AcylCo_DH-like_C"/>
</dbReference>
<dbReference type="SUPFAM" id="SSF47203">
    <property type="entry name" value="Acyl-CoA dehydrogenase C-terminal domain-like"/>
    <property type="match status" value="1"/>
</dbReference>
<comment type="cofactor">
    <cofactor evidence="1">
        <name>FAD</name>
        <dbReference type="ChEBI" id="CHEBI:57692"/>
    </cofactor>
</comment>
<evidence type="ECO:0000256" key="4">
    <source>
        <dbReference type="ARBA" id="ARBA00022827"/>
    </source>
</evidence>
<sequence>MSSTVEFENDLREAVGRLVGERCDSGRVAALADAGEPADRELWDELAAMGLPGLAVPAEYGGEGMGFALAAAAQEELGRGLALVPSVSTVAVQAALLSAGDSPPARRWLPRLASGEVAGAVAAGRTVDGWTAAGVRADRTPGGWTLNGEVPVVTEAPAAGVLLVPAGADPALFLVEREAVAVDPIESLDPTRPLGAVRMRDAPGEALAGPASAARVLAAAERTALVMLAADVVGAAARALDMAVGHARTRRQFGRPIGSFQAISHRCADMLVAVESARALVAAAAEALDAPSDDTPVAVDLAAAHALDAAVEVAGGCVQIHGGMGFTWEHPAHRYLRRAKAAQALIALPDRLRDRAVSGLR</sequence>
<dbReference type="Gene3D" id="2.40.110.10">
    <property type="entry name" value="Butyryl-CoA Dehydrogenase, subunit A, domain 2"/>
    <property type="match status" value="1"/>
</dbReference>
<dbReference type="Proteomes" id="UP001569904">
    <property type="component" value="Unassembled WGS sequence"/>
</dbReference>
<dbReference type="Gene3D" id="1.10.540.10">
    <property type="entry name" value="Acyl-CoA dehydrogenase/oxidase, N-terminal domain"/>
    <property type="match status" value="1"/>
</dbReference>
<feature type="domain" description="Acyl-CoA dehydrogenase/oxidase C-terminal" evidence="6">
    <location>
        <begin position="226"/>
        <end position="343"/>
    </location>
</feature>
<dbReference type="InterPro" id="IPR009100">
    <property type="entry name" value="AcylCoA_DH/oxidase_NM_dom_sf"/>
</dbReference>
<protein>
    <submittedName>
        <fullName evidence="8">Acyl-CoA dehydrogenase family protein</fullName>
        <ecNumber evidence="8">1.-.-.-</ecNumber>
    </submittedName>
</protein>
<dbReference type="Pfam" id="PF00441">
    <property type="entry name" value="Acyl-CoA_dh_1"/>
    <property type="match status" value="1"/>
</dbReference>
<evidence type="ECO:0000256" key="1">
    <source>
        <dbReference type="ARBA" id="ARBA00001974"/>
    </source>
</evidence>
<name>A0ABV4QU25_9ACTN</name>
<evidence type="ECO:0000259" key="7">
    <source>
        <dbReference type="Pfam" id="PF02771"/>
    </source>
</evidence>
<dbReference type="Pfam" id="PF02771">
    <property type="entry name" value="Acyl-CoA_dh_N"/>
    <property type="match status" value="1"/>
</dbReference>
<keyword evidence="9" id="KW-1185">Reference proteome</keyword>
<comment type="similarity">
    <text evidence="2">Belongs to the acyl-CoA dehydrogenase family.</text>
</comment>
<gene>
    <name evidence="8" type="ORF">SM436_07130</name>
</gene>
<dbReference type="PANTHER" id="PTHR43884:SF20">
    <property type="entry name" value="ACYL-COA DEHYDROGENASE FADE28"/>
    <property type="match status" value="1"/>
</dbReference>
<dbReference type="SUPFAM" id="SSF56645">
    <property type="entry name" value="Acyl-CoA dehydrogenase NM domain-like"/>
    <property type="match status" value="1"/>
</dbReference>
<keyword evidence="3" id="KW-0285">Flavoprotein</keyword>
<dbReference type="PANTHER" id="PTHR43884">
    <property type="entry name" value="ACYL-COA DEHYDROGENASE"/>
    <property type="match status" value="1"/>
</dbReference>
<dbReference type="EMBL" id="JAXCEH010000003">
    <property type="protein sequence ID" value="MFA1553462.1"/>
    <property type="molecule type" value="Genomic_DNA"/>
</dbReference>
<dbReference type="GO" id="GO:0016491">
    <property type="term" value="F:oxidoreductase activity"/>
    <property type="evidence" value="ECO:0007669"/>
    <property type="project" value="UniProtKB-KW"/>
</dbReference>
<dbReference type="InterPro" id="IPR046373">
    <property type="entry name" value="Acyl-CoA_Oxase/DH_mid-dom_sf"/>
</dbReference>
<evidence type="ECO:0000256" key="5">
    <source>
        <dbReference type="ARBA" id="ARBA00023002"/>
    </source>
</evidence>
<keyword evidence="5 8" id="KW-0560">Oxidoreductase</keyword>
<evidence type="ECO:0000256" key="2">
    <source>
        <dbReference type="ARBA" id="ARBA00009347"/>
    </source>
</evidence>
<organism evidence="8 9">
    <name type="scientific">Actinomadura chokoriensis</name>
    <dbReference type="NCBI Taxonomy" id="454156"/>
    <lineage>
        <taxon>Bacteria</taxon>
        <taxon>Bacillati</taxon>
        <taxon>Actinomycetota</taxon>
        <taxon>Actinomycetes</taxon>
        <taxon>Streptosporangiales</taxon>
        <taxon>Thermomonosporaceae</taxon>
        <taxon>Actinomadura</taxon>
    </lineage>
</organism>
<dbReference type="EC" id="1.-.-.-" evidence="8"/>
<dbReference type="RefSeq" id="WP_371939857.1">
    <property type="nucleotide sequence ID" value="NZ_JAXCEH010000003.1"/>
</dbReference>
<evidence type="ECO:0000256" key="3">
    <source>
        <dbReference type="ARBA" id="ARBA00022630"/>
    </source>
</evidence>
<dbReference type="InterPro" id="IPR037069">
    <property type="entry name" value="AcylCoA_DH/ox_N_sf"/>
</dbReference>
<keyword evidence="4" id="KW-0274">FAD</keyword>
<reference evidence="8 9" key="1">
    <citation type="submission" date="2023-11" db="EMBL/GenBank/DDBJ databases">
        <title>Actinomadura monticuli sp. nov., isolated from volcanic ash.</title>
        <authorList>
            <person name="Lee S.D."/>
            <person name="Yang H."/>
            <person name="Kim I.S."/>
        </authorList>
    </citation>
    <scope>NUCLEOTIDE SEQUENCE [LARGE SCALE GENOMIC DNA]</scope>
    <source>
        <strain evidence="8 9">DSM 45346</strain>
    </source>
</reference>
<dbReference type="InterPro" id="IPR009075">
    <property type="entry name" value="AcylCo_DH/oxidase_C"/>
</dbReference>
<accession>A0ABV4QU25</accession>
<dbReference type="Gene3D" id="1.20.140.10">
    <property type="entry name" value="Butyryl-CoA Dehydrogenase, subunit A, domain 3"/>
    <property type="match status" value="1"/>
</dbReference>
<comment type="caution">
    <text evidence="8">The sequence shown here is derived from an EMBL/GenBank/DDBJ whole genome shotgun (WGS) entry which is preliminary data.</text>
</comment>
<feature type="domain" description="Acyl-CoA dehydrogenase/oxidase N-terminal" evidence="7">
    <location>
        <begin position="8"/>
        <end position="116"/>
    </location>
</feature>
<evidence type="ECO:0000259" key="6">
    <source>
        <dbReference type="Pfam" id="PF00441"/>
    </source>
</evidence>